<dbReference type="Pfam" id="PF11907">
    <property type="entry name" value="DUF3427"/>
    <property type="match status" value="1"/>
</dbReference>
<dbReference type="GO" id="GO:0003677">
    <property type="term" value="F:DNA binding"/>
    <property type="evidence" value="ECO:0007669"/>
    <property type="project" value="InterPro"/>
</dbReference>
<name>A0A4Q9BEW1_9BACT</name>
<feature type="domain" description="Helicase ATP-binding" evidence="1">
    <location>
        <begin position="235"/>
        <end position="386"/>
    </location>
</feature>
<dbReference type="SUPFAM" id="SSF52540">
    <property type="entry name" value="P-loop containing nucleoside triphosphate hydrolases"/>
    <property type="match status" value="1"/>
</dbReference>
<dbReference type="Pfam" id="PF04851">
    <property type="entry name" value="ResIII"/>
    <property type="match status" value="1"/>
</dbReference>
<gene>
    <name evidence="3" type="ORF">EWU20_05265</name>
</gene>
<dbReference type="PANTHER" id="PTHR47396:SF1">
    <property type="entry name" value="ATP-DEPENDENT HELICASE IRC3-RELATED"/>
    <property type="match status" value="1"/>
</dbReference>
<dbReference type="RefSeq" id="WP_130922994.1">
    <property type="nucleotide sequence ID" value="NZ_JAANOM010000001.1"/>
</dbReference>
<dbReference type="PROSITE" id="PS51194">
    <property type="entry name" value="HELICASE_CTER"/>
    <property type="match status" value="1"/>
</dbReference>
<dbReference type="PROSITE" id="PS51192">
    <property type="entry name" value="HELICASE_ATP_BIND_1"/>
    <property type="match status" value="1"/>
</dbReference>
<dbReference type="SUPFAM" id="SSF56024">
    <property type="entry name" value="Phospholipase D/nuclease"/>
    <property type="match status" value="1"/>
</dbReference>
<dbReference type="EMBL" id="SEWY01000002">
    <property type="protein sequence ID" value="TBH74554.1"/>
    <property type="molecule type" value="Genomic_DNA"/>
</dbReference>
<comment type="caution">
    <text evidence="3">The sequence shown here is derived from an EMBL/GenBank/DDBJ whole genome shotgun (WGS) entry which is preliminary data.</text>
</comment>
<evidence type="ECO:0000313" key="3">
    <source>
        <dbReference type="EMBL" id="TBH74554.1"/>
    </source>
</evidence>
<dbReference type="CDD" id="cd18799">
    <property type="entry name" value="SF2_C_EcoAI-like"/>
    <property type="match status" value="1"/>
</dbReference>
<dbReference type="InterPro" id="IPR001650">
    <property type="entry name" value="Helicase_C-like"/>
</dbReference>
<dbReference type="Gene3D" id="3.30.870.10">
    <property type="entry name" value="Endonuclease Chain A"/>
    <property type="match status" value="1"/>
</dbReference>
<accession>A0A4Q9BEW1</accession>
<dbReference type="OrthoDB" id="9759819at2"/>
<dbReference type="GO" id="GO:0005829">
    <property type="term" value="C:cytosol"/>
    <property type="evidence" value="ECO:0007669"/>
    <property type="project" value="TreeGrafter"/>
</dbReference>
<dbReference type="CDD" id="cd18032">
    <property type="entry name" value="DEXHc_RE_I_III_res"/>
    <property type="match status" value="1"/>
</dbReference>
<sequence>MAELNDEFYNNIKAGFIEKSIDSSGEYIPRLLTNERSAGVKVLSSIIAELNSCEEFWFSVAFLTNGGLQSLLNTFKELQNQKIKGKILVSQYLNFTQPEALKRLLKFKNIELRINTNDNFHSKGYLFKKGEYYNLIVGSSNLTASALSTNKELNLKVSAKIDSYIIQKALLEFGNDFKGSSIVDEAFIARYQTEYENGKKFQAEYLFKQIEINPSGARKIVPNEMQKEALTNLKKIRSEGKNKALLISATGTGKTFLSAFDAQEFKPNKLLFVVHRANIAEAALKTFKQVFGFNKEMGFYSGGRKEQDKDFIFSTIQTISRTEHLEVFSPDHFDYIIIDESHRAGADSYQKIVKYFKPKFLLGMTATPERTDGLDIFSLYDHNIAYEIRLQKALEIDILSPFHYFGVTDLSINGQQIEEKAEFNLLTSQERVDRIIENSLFYNCDDGNIRGLVFCSKVEEAKALSEQFLKRGFKSIALSGESSDEQRNAAIDRLESDDPAYKLDYIFTVDIFNEGIDIPRVNQVIMLRPTQSAIIFVQQLGRGLRKAEGKEYLTVIDFIGNYSNNFLIPIALFGDTSYNKDNLRKLIAGGSNQIPGTSTINFDKIAKEKIYAAIDQSNFSLKKDLVKDYDLLKYKIGYSPMMMDFMYHGSRDPILFAEYSGSYFQFVSSIESNLSGALNLDQLAILKLYSTEVNNAKRVEESELLHILITKEKVKIGEFIELIYGKYGFVISIETVVSVISNLNFYFINKRNSIKGLGTNDLVNFEDGVISISEYFKIQLSNPTFHSYLLDSVYYGITRFDQTFDLDKYLDGFLIHQKYSRKDICRILNWEKNEESTMYGYSIKYNTCPIFVNYHKDENIAASTKFEDKFINNSYFQWFSKPRRNIESKDVSAIKNHNNELRLSLFIKKSNGEGSDFYYMGDVKPVQESFEETTILDDHGKSVSVVKVIFKLNQPVEDSLYDYLTK</sequence>
<dbReference type="GO" id="GO:0005524">
    <property type="term" value="F:ATP binding"/>
    <property type="evidence" value="ECO:0007669"/>
    <property type="project" value="InterPro"/>
</dbReference>
<proteinExistence type="predicted"/>
<dbReference type="Pfam" id="PF26350">
    <property type="entry name" value="DUF8090"/>
    <property type="match status" value="1"/>
</dbReference>
<dbReference type="InterPro" id="IPR058403">
    <property type="entry name" value="DUF8090"/>
</dbReference>
<dbReference type="InterPro" id="IPR014001">
    <property type="entry name" value="Helicase_ATP-bd"/>
</dbReference>
<dbReference type="Proteomes" id="UP000293583">
    <property type="component" value="Unassembled WGS sequence"/>
</dbReference>
<dbReference type="SMART" id="SM00490">
    <property type="entry name" value="HELICc"/>
    <property type="match status" value="1"/>
</dbReference>
<feature type="domain" description="Helicase C-terminal" evidence="2">
    <location>
        <begin position="436"/>
        <end position="606"/>
    </location>
</feature>
<dbReference type="Pfam" id="PF13091">
    <property type="entry name" value="PLDc_2"/>
    <property type="match status" value="1"/>
</dbReference>
<dbReference type="CDD" id="cd09204">
    <property type="entry name" value="PLDc_N_DEXD_b2"/>
    <property type="match status" value="1"/>
</dbReference>
<dbReference type="Gene3D" id="3.40.50.300">
    <property type="entry name" value="P-loop containing nucleotide triphosphate hydrolases"/>
    <property type="match status" value="2"/>
</dbReference>
<dbReference type="SMART" id="SM00487">
    <property type="entry name" value="DEXDc"/>
    <property type="match status" value="1"/>
</dbReference>
<keyword evidence="4" id="KW-1185">Reference proteome</keyword>
<evidence type="ECO:0000259" key="2">
    <source>
        <dbReference type="PROSITE" id="PS51194"/>
    </source>
</evidence>
<dbReference type="InterPro" id="IPR025202">
    <property type="entry name" value="PLD-like_dom"/>
</dbReference>
<dbReference type="InterPro" id="IPR006935">
    <property type="entry name" value="Helicase/UvrB_N"/>
</dbReference>
<dbReference type="Pfam" id="PF00271">
    <property type="entry name" value="Helicase_C"/>
    <property type="match status" value="1"/>
</dbReference>
<organism evidence="3 4">
    <name type="scientific">Aquirufa antheringensis</name>
    <dbReference type="NCBI Taxonomy" id="2516559"/>
    <lineage>
        <taxon>Bacteria</taxon>
        <taxon>Pseudomonadati</taxon>
        <taxon>Bacteroidota</taxon>
        <taxon>Cytophagia</taxon>
        <taxon>Cytophagales</taxon>
        <taxon>Flectobacillaceae</taxon>
        <taxon>Aquirufa</taxon>
    </lineage>
</organism>
<evidence type="ECO:0000313" key="4">
    <source>
        <dbReference type="Proteomes" id="UP000293583"/>
    </source>
</evidence>
<reference evidence="3 4" key="1">
    <citation type="submission" date="2019-02" db="EMBL/GenBank/DDBJ databases">
        <title>Genome of a new Bacteroidetes strain.</title>
        <authorList>
            <person name="Pitt A."/>
        </authorList>
    </citation>
    <scope>NUCLEOTIDE SEQUENCE [LARGE SCALE GENOMIC DNA]</scope>
    <source>
        <strain evidence="3 4">103A-SOEBACH</strain>
    </source>
</reference>
<dbReference type="InterPro" id="IPR027417">
    <property type="entry name" value="P-loop_NTPase"/>
</dbReference>
<evidence type="ECO:0000259" key="1">
    <source>
        <dbReference type="PROSITE" id="PS51192"/>
    </source>
</evidence>
<dbReference type="InterPro" id="IPR021835">
    <property type="entry name" value="DUF3427"/>
</dbReference>
<dbReference type="InterPro" id="IPR050742">
    <property type="entry name" value="Helicase_Restrict-Modif_Enz"/>
</dbReference>
<dbReference type="GO" id="GO:0016787">
    <property type="term" value="F:hydrolase activity"/>
    <property type="evidence" value="ECO:0007669"/>
    <property type="project" value="InterPro"/>
</dbReference>
<dbReference type="PANTHER" id="PTHR47396">
    <property type="entry name" value="TYPE I RESTRICTION ENZYME ECOKI R PROTEIN"/>
    <property type="match status" value="1"/>
</dbReference>
<dbReference type="AlphaFoldDB" id="A0A4Q9BEW1"/>
<protein>
    <submittedName>
        <fullName evidence="3">DUF3427 domain-containing protein</fullName>
    </submittedName>
</protein>